<dbReference type="InterPro" id="IPR029045">
    <property type="entry name" value="ClpP/crotonase-like_dom_sf"/>
</dbReference>
<evidence type="ECO:0000259" key="5">
    <source>
        <dbReference type="Pfam" id="PF16113"/>
    </source>
</evidence>
<proteinExistence type="predicted"/>
<accession>A0A078AZR9</accession>
<dbReference type="PANTHER" id="PTHR43176:SF3">
    <property type="entry name" value="3-HYDROXYISOBUTYRYL-COA HYDROLASE, MITOCHONDRIAL"/>
    <property type="match status" value="1"/>
</dbReference>
<protein>
    <recommendedName>
        <fullName evidence="2">3-hydroxyisobutyryl-CoA hydrolase</fullName>
        <ecNumber evidence="2">3.1.2.4</ecNumber>
    </recommendedName>
</protein>
<evidence type="ECO:0000313" key="6">
    <source>
        <dbReference type="EMBL" id="CDW87714.1"/>
    </source>
</evidence>
<dbReference type="InParanoid" id="A0A078AZR9"/>
<keyword evidence="4" id="KW-0175">Coiled coil</keyword>
<dbReference type="EMBL" id="CCKQ01015866">
    <property type="protein sequence ID" value="CDW87714.1"/>
    <property type="molecule type" value="Genomic_DNA"/>
</dbReference>
<dbReference type="OrthoDB" id="311688at2759"/>
<dbReference type="InterPro" id="IPR045004">
    <property type="entry name" value="ECH_dom"/>
</dbReference>
<dbReference type="GO" id="GO:0016853">
    <property type="term" value="F:isomerase activity"/>
    <property type="evidence" value="ECO:0007669"/>
    <property type="project" value="UniProtKB-KW"/>
</dbReference>
<dbReference type="Pfam" id="PF16113">
    <property type="entry name" value="ECH_2"/>
    <property type="match status" value="2"/>
</dbReference>
<dbReference type="GO" id="GO:0006574">
    <property type="term" value="P:L-valine catabolic process"/>
    <property type="evidence" value="ECO:0007669"/>
    <property type="project" value="TreeGrafter"/>
</dbReference>
<keyword evidence="3" id="KW-0378">Hydrolase</keyword>
<evidence type="ECO:0000313" key="7">
    <source>
        <dbReference type="Proteomes" id="UP000039865"/>
    </source>
</evidence>
<dbReference type="InterPro" id="IPR032259">
    <property type="entry name" value="HIBYL-CoA-H"/>
</dbReference>
<dbReference type="CDD" id="cd06558">
    <property type="entry name" value="crotonase-like"/>
    <property type="match status" value="1"/>
</dbReference>
<reference evidence="6 7" key="1">
    <citation type="submission" date="2014-06" db="EMBL/GenBank/DDBJ databases">
        <authorList>
            <person name="Swart Estienne"/>
        </authorList>
    </citation>
    <scope>NUCLEOTIDE SEQUENCE [LARGE SCALE GENOMIC DNA]</scope>
    <source>
        <strain evidence="6 7">130c</strain>
    </source>
</reference>
<feature type="domain" description="Enoyl-CoA hydratase/isomerase" evidence="5">
    <location>
        <begin position="60"/>
        <end position="237"/>
    </location>
</feature>
<dbReference type="SUPFAM" id="SSF52096">
    <property type="entry name" value="ClpP/crotonase"/>
    <property type="match status" value="1"/>
</dbReference>
<evidence type="ECO:0000256" key="4">
    <source>
        <dbReference type="SAM" id="Coils"/>
    </source>
</evidence>
<dbReference type="Gene3D" id="3.90.226.10">
    <property type="entry name" value="2-enoyl-CoA Hydratase, Chain A, domain 1"/>
    <property type="match status" value="2"/>
</dbReference>
<evidence type="ECO:0000256" key="2">
    <source>
        <dbReference type="ARBA" id="ARBA00011915"/>
    </source>
</evidence>
<name>A0A078AZR9_STYLE</name>
<dbReference type="GO" id="GO:0003860">
    <property type="term" value="F:3-hydroxyisobutyryl-CoA hydrolase activity"/>
    <property type="evidence" value="ECO:0007669"/>
    <property type="project" value="UniProtKB-EC"/>
</dbReference>
<sequence length="2163" mass="255356">MLKASQKSLYRNLQIIYLIPYFSVYREMHKLFKVPVKEVPQPQAMHDILDITATYDRHLGYLRMNREHRFNTLTSNFIKNVKRGIETLYNDDNIKLIYLTSEKGEQFCNGTDFRTLLYHKTHNQPEKIAQYLEDLYDLQIYTAKVNKPMLAVAHGHSFNSGASFLQAIGFPITSHNSTIAFNDVQFGFVPHGGSTYYLSRLPGELGTFLGITGLHMNGVDGVELGFADKLIDSTKHYEASIMDAFTNLEMPYPTGFQLSDSDRINTRKAIAGAQLNFQQQQRGLRISEALRLSHNPLSELEFQEPKDRTAQTNKQAEMYYMMEMDKYNEANFGVKSDSNSELLGEHNQTVFHNYYGWLIDYIKGYTPQNFDANKSKFKKHLQVIDRCFYSNSIEEIIENLKRENTPFAKMCLDQMEKNSMLSMKLTLRMLREAKNLDYKGCLQNEINVALNKIEDSEFDHGVQEILLKPGKYGSKPQFKRDISSDQVQSFFEKNQFTDAVQLNVVEKALLPTRQYYQKYTDQLRLWINEDTTPQSDVRKSFSFDLKNALRYHGIDIRDRAMTIQIARDHLYEKENSQRILKVMIERLNHFSTDPKLQEIYKEKVKKELAVLQKDKELFYKRVNGHIRDIFEQAYLKKLQKVFDKSKEIHDLDKRKMLIRFKKFLFQSRLLVYSDQTDKSVQQIASMPFKEVHLKEDWDKTFLDMEHPEISTSIIHHLSKAIGKVSIAPVELAKHYMQNQKIAQSLTRLTFNKEELMKLRKDVFENPEKYEKILTTYKESPVTLETKTTQDIRAEEWDYWYRVYNDGYNPWDNIPQLQFYMSYKEWVDKVDQRAYNTLKYVITRLINDFEHQEGVNEILEFSPEQKETKRQQLNRLLGLIYNTEIPQEPKQIKGRRAEKTDIVMKTRSLQDIRRAIDGLIREDQHMKNLIPELAPGQQNPLIAKFREELLEKIYQSLEFILLNNNPNYPLDKNVLQQRLAVITSPTNGEQAKIATLNVIDQFLNDHNAEQTIKYAIEMTKPFIFQMLQESLEKETDKVGEAFQVSDMAITYLEAYQFATQHGDIIHSDIFKNMITYHVERERQKILDEKFPEGTESFAWRTYLNLIGTAQPPAHMNIEQQEKFFEERQREDAKLFNELNEEFSKDELSYQKDIEEFHEMNVELSVKQLEQEVINNDPSLNVSRFNASEIEQIQAMALRVEITMRELNSNIEMLIEQSSRQDWLHIVSALIVNHKMDIRHMFRQGLYLDEMLTPPLEKMQKILERSDATFYQAAEYAGFLRDIYENLRVAESDKEKLRDLEKIYDFYDKKVNQLDETEKVSIFEQLLLQKQEMSRSSKSLADKVKNLTELNRQLEREKEVKVNVKNLARVMPQEHQDQISNILSSDNQYLDYSKLEQILRNKQYEKLYESSSILNREKISKDLKDGKLINELMKNYQDIKLDVISIAQAREIISSTQNDKFVNEKVQEQSLAVLDYVNESLRFISNDRRKDIRLGEYMKRHQQMNTGKQFSQYSNEVIRNLIVNTLGEPIESDQPQFVEQVIGDMRNNPFVDDQKSIEVLDAFEKGMSYNESLKLDSEIKMEIEQPNYFPPTYSIQRINPTTGVLENIEPAEAELEDLLVDVKQFVKMNTEFKFTQADYQNKILQQYALVNFDENEVQRLITEYTEKRMRDLMYTPGFKERVNSKVGHFYIQGLKEEVIRELNLDNPAEIADLTYESVMSEPFTQYDPESSQNLSHLSNTEAVGYENIDERAKNQEKNRELAHQTLFDELLGEYFLKKRTQVVNINQLVDQLNEKYTKDNQNYKEGDKLYTGDRTQRATQYYPFEGDKIGSAPISFHKLAQQREKGQFDRPILFPSSFTEFMELDISTAQALEKDKNGLSTELRGFDPKNPHKLPEYINDAVDPRKPADLYIDYQLRAILDEVFQARGQLEKTLSRNELLAYDKILIKQLTHQSIMPRLSQQVVRDFNIVQQFGHSVDRQIEGQRHDEFRQFAKTEHYQAEENRKVKNEDAQFKLIAYLASLERQRNQFRHDENKMIEISQDLTSFEQFYKKDLEFQSLKEQRPIDEKAYSEPKRPILDKFSKKFEDVIKHEENYVKEFERYKENKKETFDRNKMFFVLEKYFEKTKNDIAAKKDHDPLDKAQEAIVEYFNNQENIQFFERNKIQ</sequence>
<evidence type="ECO:0000256" key="1">
    <source>
        <dbReference type="ARBA" id="ARBA00001709"/>
    </source>
</evidence>
<keyword evidence="6" id="KW-0413">Isomerase</keyword>
<comment type="catalytic activity">
    <reaction evidence="1">
        <text>3-hydroxy-2-methylpropanoyl-CoA + H2O = 3-hydroxy-2-methylpropanoate + CoA + H(+)</text>
        <dbReference type="Rhea" id="RHEA:20888"/>
        <dbReference type="ChEBI" id="CHEBI:11805"/>
        <dbReference type="ChEBI" id="CHEBI:15377"/>
        <dbReference type="ChEBI" id="CHEBI:15378"/>
        <dbReference type="ChEBI" id="CHEBI:57287"/>
        <dbReference type="ChEBI" id="CHEBI:57340"/>
        <dbReference type="EC" id="3.1.2.4"/>
    </reaction>
</comment>
<keyword evidence="7" id="KW-1185">Reference proteome</keyword>
<feature type="coiled-coil region" evidence="4">
    <location>
        <begin position="1278"/>
        <end position="1365"/>
    </location>
</feature>
<dbReference type="PANTHER" id="PTHR43176">
    <property type="entry name" value="3-HYDROXYISOBUTYRYL-COA HYDROLASE-RELATED"/>
    <property type="match status" value="1"/>
</dbReference>
<evidence type="ECO:0000256" key="3">
    <source>
        <dbReference type="ARBA" id="ARBA00022801"/>
    </source>
</evidence>
<feature type="coiled-coil region" evidence="4">
    <location>
        <begin position="1188"/>
        <end position="1215"/>
    </location>
</feature>
<dbReference type="Proteomes" id="UP000039865">
    <property type="component" value="Unassembled WGS sequence"/>
</dbReference>
<dbReference type="EC" id="3.1.2.4" evidence="2"/>
<feature type="domain" description="Enoyl-CoA hydratase/isomerase" evidence="5">
    <location>
        <begin position="362"/>
        <end position="490"/>
    </location>
</feature>
<organism evidence="6 7">
    <name type="scientific">Stylonychia lemnae</name>
    <name type="common">Ciliate</name>
    <dbReference type="NCBI Taxonomy" id="5949"/>
    <lineage>
        <taxon>Eukaryota</taxon>
        <taxon>Sar</taxon>
        <taxon>Alveolata</taxon>
        <taxon>Ciliophora</taxon>
        <taxon>Intramacronucleata</taxon>
        <taxon>Spirotrichea</taxon>
        <taxon>Stichotrichia</taxon>
        <taxon>Sporadotrichida</taxon>
        <taxon>Oxytrichidae</taxon>
        <taxon>Stylonychinae</taxon>
        <taxon>Stylonychia</taxon>
    </lineage>
</organism>
<gene>
    <name evidence="6" type="primary">Contig11268.g12045</name>
    <name evidence="6" type="ORF">STYLEM_16826</name>
</gene>